<dbReference type="InterPro" id="IPR018389">
    <property type="entry name" value="DctP_fam"/>
</dbReference>
<dbReference type="PROSITE" id="PS51257">
    <property type="entry name" value="PROKAR_LIPOPROTEIN"/>
    <property type="match status" value="1"/>
</dbReference>
<dbReference type="Proteomes" id="UP001529338">
    <property type="component" value="Unassembled WGS sequence"/>
</dbReference>
<evidence type="ECO:0000313" key="2">
    <source>
        <dbReference type="EMBL" id="MDM7854534.1"/>
    </source>
</evidence>
<reference evidence="2 3" key="1">
    <citation type="submission" date="2023-06" db="EMBL/GenBank/DDBJ databases">
        <title>Cellulomonas sp. MW4 Whole genome sequence.</title>
        <authorList>
            <person name="Park S."/>
        </authorList>
    </citation>
    <scope>NUCLEOTIDE SEQUENCE [LARGE SCALE GENOMIC DNA]</scope>
    <source>
        <strain evidence="2 3">MW4</strain>
    </source>
</reference>
<accession>A0ABT7SG97</accession>
<evidence type="ECO:0000256" key="1">
    <source>
        <dbReference type="ARBA" id="ARBA00022729"/>
    </source>
</evidence>
<proteinExistence type="predicted"/>
<dbReference type="Pfam" id="PF03480">
    <property type="entry name" value="DctP"/>
    <property type="match status" value="1"/>
</dbReference>
<evidence type="ECO:0008006" key="4">
    <source>
        <dbReference type="Google" id="ProtNLM"/>
    </source>
</evidence>
<organism evidence="2 3">
    <name type="scientific">Cellulomonas alba</name>
    <dbReference type="NCBI Taxonomy" id="3053467"/>
    <lineage>
        <taxon>Bacteria</taxon>
        <taxon>Bacillati</taxon>
        <taxon>Actinomycetota</taxon>
        <taxon>Actinomycetes</taxon>
        <taxon>Micrococcales</taxon>
        <taxon>Cellulomonadaceae</taxon>
        <taxon>Cellulomonas</taxon>
    </lineage>
</organism>
<keyword evidence="3" id="KW-1185">Reference proteome</keyword>
<evidence type="ECO:0000313" key="3">
    <source>
        <dbReference type="Proteomes" id="UP001529338"/>
    </source>
</evidence>
<sequence length="379" mass="39235">MEAATSRRPRSTAAGVRARTAASAVGLIALLSGCFGSTGTAEPTPSSAAHSVHHLRVVHVDSDYTLDPTTSWFADALAQRSGGLLEANFAFDCCGDGPDIEQQAIHDVASGAVDLGWVGVRALHKAGTSAFDPLIAPMVIGSYQGMKDALADEDVTRGMLASLEPVGVTGLGVVPGSIRFPLSTGVTLTDPARWAGLPFYSFESVVGTQSLAALGVTAQNLGFGDRDEAFEAGRLKAQDNSLLYQSTHTEQVQQAVVNVPLWARISVVIASPQLALSDEEKAWIAGAVADTVARTPELADLDRDAVEMGCRASSVFVTSTAAQLAEFRQRFAPVVDAIGRETGNEQALERVRSAAGQGAVEDGSLGCAGTGTPSSTHGG</sequence>
<name>A0ABT7SG97_9CELL</name>
<dbReference type="RefSeq" id="WP_289454307.1">
    <property type="nucleotide sequence ID" value="NZ_JAUCGQ010000001.1"/>
</dbReference>
<dbReference type="InterPro" id="IPR038404">
    <property type="entry name" value="TRAP_DctP_sf"/>
</dbReference>
<dbReference type="EMBL" id="JAUCGQ010000001">
    <property type="protein sequence ID" value="MDM7854534.1"/>
    <property type="molecule type" value="Genomic_DNA"/>
</dbReference>
<dbReference type="Gene3D" id="3.40.190.170">
    <property type="entry name" value="Bacterial extracellular solute-binding protein, family 7"/>
    <property type="match status" value="1"/>
</dbReference>
<protein>
    <recommendedName>
        <fullName evidence="4">TRAP-type C4-dicarboxylate transport system, substrate-binding protein</fullName>
    </recommendedName>
</protein>
<comment type="caution">
    <text evidence="2">The sequence shown here is derived from an EMBL/GenBank/DDBJ whole genome shotgun (WGS) entry which is preliminary data.</text>
</comment>
<gene>
    <name evidence="2" type="ORF">QRT04_06285</name>
</gene>
<keyword evidence="1" id="KW-0732">Signal</keyword>